<dbReference type="GO" id="GO:0051213">
    <property type="term" value="F:dioxygenase activity"/>
    <property type="evidence" value="ECO:0007669"/>
    <property type="project" value="UniProtKB-KW"/>
</dbReference>
<keyword evidence="3" id="KW-0614">Plasmid</keyword>
<sequence>MSVVDPLLQGLVDSLNAAYGLCLDDGRLEEWPEFFVDDCLYQVIARENVDNGLPAAVMYCDSKGMLVDRVVALRRANVFPEHFSRHLISRAVLTGIDGDTVSAEASYALLQTRNDGETRIYNAGKYADRLLINDGVAKLVSRMCVYDTHRIATLLATPI</sequence>
<keyword evidence="3" id="KW-0223">Dioxygenase</keyword>
<dbReference type="KEGG" id="sbar:H5V43_22300"/>
<comment type="similarity">
    <text evidence="1">Belongs to the bacterial ring-hydroxylating dioxygenase beta subunit family.</text>
</comment>
<accession>A0A0A8XA36</accession>
<organism evidence="3 4">
    <name type="scientific">Sphingobium fuliginis (strain ATCC 27551)</name>
    <dbReference type="NCBI Taxonomy" id="336203"/>
    <lineage>
        <taxon>Bacteria</taxon>
        <taxon>Pseudomonadati</taxon>
        <taxon>Pseudomonadota</taxon>
        <taxon>Alphaproteobacteria</taxon>
        <taxon>Sphingomonadales</taxon>
        <taxon>Sphingomonadaceae</taxon>
        <taxon>Sphingobium</taxon>
    </lineage>
</organism>
<evidence type="ECO:0000313" key="4">
    <source>
        <dbReference type="Proteomes" id="UP000593663"/>
    </source>
</evidence>
<proteinExistence type="inferred from homology"/>
<dbReference type="AlphaFoldDB" id="A0A0A8XA36"/>
<dbReference type="InterPro" id="IPR032710">
    <property type="entry name" value="NTF2-like_dom_sf"/>
</dbReference>
<reference evidence="4" key="1">
    <citation type="submission" date="2020-08" db="EMBL/GenBank/DDBJ databases">
        <title>Complete genome sequence of Sphingobium barthaii strain KK22, a high-molecular-weight polycyclic aromatic hydrocarbon-degrading soil bacterium.</title>
        <authorList>
            <person name="Mori J.F."/>
            <person name="Kanaly R.A."/>
        </authorList>
    </citation>
    <scope>NUCLEOTIDE SEQUENCE [LARGE SCALE GENOMIC DNA]</scope>
    <source>
        <strain evidence="4">KK22</strain>
        <plasmid evidence="4">p1</plasmid>
    </source>
</reference>
<dbReference type="SUPFAM" id="SSF54427">
    <property type="entry name" value="NTF2-like"/>
    <property type="match status" value="1"/>
</dbReference>
<dbReference type="EMBL" id="CP060037">
    <property type="protein sequence ID" value="QOT74590.1"/>
    <property type="molecule type" value="Genomic_DNA"/>
</dbReference>
<dbReference type="InterPro" id="IPR000391">
    <property type="entry name" value="Rng_hydr_dOase-bsu"/>
</dbReference>
<dbReference type="Proteomes" id="UP000593663">
    <property type="component" value="Plasmid p1"/>
</dbReference>
<name>A0A0A8XA36_SPHSA</name>
<keyword evidence="2" id="KW-0560">Oxidoreductase</keyword>
<geneLocation type="plasmid" evidence="3 4">
    <name>p1</name>
</geneLocation>
<dbReference type="Gene3D" id="3.10.450.50">
    <property type="match status" value="1"/>
</dbReference>
<gene>
    <name evidence="3" type="ORF">H5V43_22300</name>
</gene>
<evidence type="ECO:0000256" key="2">
    <source>
        <dbReference type="ARBA" id="ARBA00023002"/>
    </source>
</evidence>
<evidence type="ECO:0000256" key="1">
    <source>
        <dbReference type="ARBA" id="ARBA00009570"/>
    </source>
</evidence>
<protein>
    <submittedName>
        <fullName evidence="3">Aromatic-ring-hydroxylating dioxygenase subunit beta</fullName>
    </submittedName>
</protein>
<dbReference type="RefSeq" id="WP_025548180.1">
    <property type="nucleotide sequence ID" value="NZ_BATN01000019.2"/>
</dbReference>
<evidence type="ECO:0000313" key="3">
    <source>
        <dbReference type="EMBL" id="QOT74590.1"/>
    </source>
</evidence>
<dbReference type="Pfam" id="PF00866">
    <property type="entry name" value="Ring_hydroxyl_B"/>
    <property type="match status" value="1"/>
</dbReference>
<dbReference type="CDD" id="cd00667">
    <property type="entry name" value="ring_hydroxylating_dioxygenases_beta"/>
    <property type="match status" value="1"/>
</dbReference>